<dbReference type="PANTHER" id="PTHR12138">
    <property type="entry name" value="PRIMATE-EXPANDED PROTEIN FAMILY"/>
    <property type="match status" value="1"/>
</dbReference>
<dbReference type="PRINTS" id="PR02045">
    <property type="entry name" value="F138DOMAIN"/>
</dbReference>
<evidence type="ECO:0000313" key="1">
    <source>
        <dbReference type="Ensembl" id="ENSPANP00000051836.1"/>
    </source>
</evidence>
<proteinExistence type="predicted"/>
<dbReference type="Proteomes" id="UP000028761">
    <property type="component" value="Chromosome 13"/>
</dbReference>
<dbReference type="AlphaFoldDB" id="A0A8I5NHX5"/>
<dbReference type="PANTHER" id="PTHR12138:SF75">
    <property type="entry name" value="SECRETED PROTEIN"/>
    <property type="match status" value="1"/>
</dbReference>
<organism evidence="1 2">
    <name type="scientific">Papio anubis</name>
    <name type="common">Olive baboon</name>
    <dbReference type="NCBI Taxonomy" id="9555"/>
    <lineage>
        <taxon>Eukaryota</taxon>
        <taxon>Metazoa</taxon>
        <taxon>Chordata</taxon>
        <taxon>Craniata</taxon>
        <taxon>Vertebrata</taxon>
        <taxon>Euteleostomi</taxon>
        <taxon>Mammalia</taxon>
        <taxon>Eutheria</taxon>
        <taxon>Euarchontoglires</taxon>
        <taxon>Primates</taxon>
        <taxon>Haplorrhini</taxon>
        <taxon>Catarrhini</taxon>
        <taxon>Cercopithecidae</taxon>
        <taxon>Cercopithecinae</taxon>
        <taxon>Papio</taxon>
    </lineage>
</organism>
<reference evidence="1 2" key="1">
    <citation type="submission" date="2012-03" db="EMBL/GenBank/DDBJ databases">
        <title>Whole Genome Assembly of Papio anubis.</title>
        <authorList>
            <person name="Liu Y.L."/>
            <person name="Abraham K.A."/>
            <person name="Akbar H.A."/>
            <person name="Ali S.A."/>
            <person name="Anosike U.A."/>
            <person name="Aqrawi P.A."/>
            <person name="Arias F.A."/>
            <person name="Attaway T.A."/>
            <person name="Awwad R.A."/>
            <person name="Babu C.B."/>
            <person name="Bandaranaike D.B."/>
            <person name="Battles P.B."/>
            <person name="Bell A.B."/>
            <person name="Beltran B.B."/>
            <person name="Berhane-Mersha D.B."/>
            <person name="Bess C.B."/>
            <person name="Bickham C.B."/>
            <person name="Bolden T.B."/>
            <person name="Carter K.C."/>
            <person name="Chau D.C."/>
            <person name="Chavez A.C."/>
            <person name="Clerc-Blankenburg K.C."/>
            <person name="Coyle M.C."/>
            <person name="Dao M.D."/>
            <person name="Davila M.L.D."/>
            <person name="Davy-Carroll L.D."/>
            <person name="Denson S.D."/>
            <person name="Dinh H.D."/>
            <person name="Fernandez S.F."/>
            <person name="Fernando P.F."/>
            <person name="Forbes L.F."/>
            <person name="Francis C.F."/>
            <person name="Francisco L.F."/>
            <person name="Fu Q.F."/>
            <person name="Garcia-Iii R.G."/>
            <person name="Garrett T.G."/>
            <person name="Gross S.G."/>
            <person name="Gubbala S.G."/>
            <person name="Hirani K.H."/>
            <person name="Hogues M.H."/>
            <person name="Hollins B.H."/>
            <person name="Jackson L.J."/>
            <person name="Javaid M.J."/>
            <person name="Jhangiani S.J."/>
            <person name="Johnson A.J."/>
            <person name="Johnson B.J."/>
            <person name="Jones J.J."/>
            <person name="Joshi V.J."/>
            <person name="Kalu J.K."/>
            <person name="Khan N.K."/>
            <person name="Korchina V.K."/>
            <person name="Kovar C.K."/>
            <person name="Lago L.L."/>
            <person name="Lara F.L."/>
            <person name="Le T.-K.L."/>
            <person name="Lee S.L."/>
            <person name="Legall-Iii F.L."/>
            <person name="Lemon S.L."/>
            <person name="Liu J.L."/>
            <person name="Liu Y.-S.L."/>
            <person name="Liyanage D.L."/>
            <person name="Lopez J.L."/>
            <person name="Lorensuhewa L.L."/>
            <person name="Mata R.M."/>
            <person name="Mathew T.M."/>
            <person name="Mercado C.M."/>
            <person name="Mercado I.M."/>
            <person name="Morales K.M."/>
            <person name="Morgan M.M."/>
            <person name="Munidasa M.M."/>
            <person name="Ngo D.N."/>
            <person name="Nguyen L.N."/>
            <person name="Nguyen T.N."/>
            <person name="Nguyen N.N."/>
            <person name="Obregon M.O."/>
            <person name="Okwuonu G.O."/>
            <person name="Ongeri F.O."/>
            <person name="Onwere C.O."/>
            <person name="Osifeso I.O."/>
            <person name="Parra A.P."/>
            <person name="Patil S.P."/>
            <person name="Perez A.P."/>
            <person name="Perez Y.P."/>
            <person name="Pham C.P."/>
            <person name="Pu L.-L.P."/>
            <person name="Puazo M.P."/>
            <person name="Quiroz J.Q."/>
            <person name="Rouhana J.R."/>
            <person name="Ruiz M.R."/>
            <person name="Ruiz S.-J.R."/>
            <person name="Saada N.S."/>
            <person name="Santibanez J.S."/>
            <person name="Scheel M.S."/>
            <person name="Schneider B.S."/>
            <person name="Simmons D.S."/>
            <person name="Sisson I.S."/>
            <person name="Tang L.-Y.T."/>
            <person name="Thornton R.T."/>
            <person name="Tisius J.T."/>
            <person name="Toledanes G.T."/>
            <person name="Trejos Z.T."/>
            <person name="Usmani K.U."/>
            <person name="Varghese R.V."/>
            <person name="Vattathil S.V."/>
            <person name="Vee V.V."/>
            <person name="Walker D.W."/>
            <person name="Weissenberger G.W."/>
            <person name="White C.W."/>
            <person name="Williams A.W."/>
            <person name="Woodworth J.W."/>
            <person name="Wright R.W."/>
            <person name="Zhu Y.Z."/>
            <person name="Han Y.H."/>
            <person name="Newsham I.N."/>
            <person name="Nazareth L.N."/>
            <person name="Worley K.W."/>
            <person name="Muzny D.M."/>
            <person name="Rogers J.R."/>
            <person name="Gibbs R.G."/>
        </authorList>
    </citation>
    <scope>NUCLEOTIDE SEQUENCE [LARGE SCALE GENOMIC DNA]</scope>
</reference>
<reference evidence="1" key="3">
    <citation type="submission" date="2025-09" db="UniProtKB">
        <authorList>
            <consortium name="Ensembl"/>
        </authorList>
    </citation>
    <scope>IDENTIFICATION</scope>
</reference>
<evidence type="ECO:0000313" key="2">
    <source>
        <dbReference type="Proteomes" id="UP000028761"/>
    </source>
</evidence>
<dbReference type="GeneTree" id="ENSGT00940000163505"/>
<keyword evidence="2" id="KW-1185">Reference proteome</keyword>
<accession>A0A8I5NHX5</accession>
<dbReference type="Ensembl" id="ENSPANT00000082230.1">
    <property type="protein sequence ID" value="ENSPANP00000051836.1"/>
    <property type="gene ID" value="ENSPANG00000043960.1"/>
</dbReference>
<name>A0A8I5NHX5_PAPAN</name>
<reference evidence="1" key="2">
    <citation type="submission" date="2025-08" db="UniProtKB">
        <authorList>
            <consortium name="Ensembl"/>
        </authorList>
    </citation>
    <scope>IDENTIFICATION</scope>
</reference>
<sequence length="142" mass="15435">IIQSLCTENIRGTWNVFFFLRWSLALSPRLECSGRISAHCKLCLPGSRHSPASASRVAGTTGVHHIAWLVFCYFLVETGFHHVSQDGLDLLTSCRDPPVSASQSAGITGLSHHARPLYSYEMVKGACPSTPVGISHEVGTRD</sequence>
<dbReference type="OMA" id="CTENIRG"/>
<protein>
    <submittedName>
        <fullName evidence="1">Uncharacterized protein</fullName>
    </submittedName>
</protein>